<reference evidence="1" key="2">
    <citation type="submission" date="2015-06" db="UniProtKB">
        <authorList>
            <consortium name="EnsemblPlants"/>
        </authorList>
    </citation>
    <scope>IDENTIFICATION</scope>
</reference>
<name>A0A0D3AZ51_BRAOL</name>
<dbReference type="AlphaFoldDB" id="A0A0D3AZ51"/>
<keyword evidence="2" id="KW-1185">Reference proteome</keyword>
<dbReference type="EnsemblPlants" id="Bo32574s010.1">
    <property type="protein sequence ID" value="Bo32574s010.1"/>
    <property type="gene ID" value="Bo32574s010"/>
</dbReference>
<sequence>MFYMPIVDRLKRLYQLEATASNMLWHKEHVTPEGEMYHPSDVIAWKLFNE</sequence>
<proteinExistence type="predicted"/>
<dbReference type="Gramene" id="Bo32574s010.1">
    <property type="protein sequence ID" value="Bo32574s010.1"/>
    <property type="gene ID" value="Bo32574s010"/>
</dbReference>
<dbReference type="HOGENOM" id="CLU_3130344_0_0_1"/>
<accession>A0A0D3AZ51</accession>
<dbReference type="Proteomes" id="UP000032141">
    <property type="component" value="Unassembled WGS sequence"/>
</dbReference>
<protein>
    <submittedName>
        <fullName evidence="1">Uncharacterized protein</fullName>
    </submittedName>
</protein>
<evidence type="ECO:0000313" key="1">
    <source>
        <dbReference type="EnsemblPlants" id="Bo32574s010.1"/>
    </source>
</evidence>
<evidence type="ECO:0000313" key="2">
    <source>
        <dbReference type="Proteomes" id="UP000032141"/>
    </source>
</evidence>
<organism evidence="1 2">
    <name type="scientific">Brassica oleracea var. oleracea</name>
    <dbReference type="NCBI Taxonomy" id="109376"/>
    <lineage>
        <taxon>Eukaryota</taxon>
        <taxon>Viridiplantae</taxon>
        <taxon>Streptophyta</taxon>
        <taxon>Embryophyta</taxon>
        <taxon>Tracheophyta</taxon>
        <taxon>Spermatophyta</taxon>
        <taxon>Magnoliopsida</taxon>
        <taxon>eudicotyledons</taxon>
        <taxon>Gunneridae</taxon>
        <taxon>Pentapetalae</taxon>
        <taxon>rosids</taxon>
        <taxon>malvids</taxon>
        <taxon>Brassicales</taxon>
        <taxon>Brassicaceae</taxon>
        <taxon>Brassiceae</taxon>
        <taxon>Brassica</taxon>
    </lineage>
</organism>
<reference evidence="1" key="1">
    <citation type="journal article" date="2014" name="Genome Biol.">
        <title>Transcriptome and methylome profiling reveals relics of genome dominance in the mesopolyploid Brassica oleracea.</title>
        <authorList>
            <person name="Parkin I.A."/>
            <person name="Koh C."/>
            <person name="Tang H."/>
            <person name="Robinson S.J."/>
            <person name="Kagale S."/>
            <person name="Clarke W.E."/>
            <person name="Town C.D."/>
            <person name="Nixon J."/>
            <person name="Krishnakumar V."/>
            <person name="Bidwell S.L."/>
            <person name="Denoeud F."/>
            <person name="Belcram H."/>
            <person name="Links M.G."/>
            <person name="Just J."/>
            <person name="Clarke C."/>
            <person name="Bender T."/>
            <person name="Huebert T."/>
            <person name="Mason A.S."/>
            <person name="Pires J.C."/>
            <person name="Barker G."/>
            <person name="Moore J."/>
            <person name="Walley P.G."/>
            <person name="Manoli S."/>
            <person name="Batley J."/>
            <person name="Edwards D."/>
            <person name="Nelson M.N."/>
            <person name="Wang X."/>
            <person name="Paterson A.H."/>
            <person name="King G."/>
            <person name="Bancroft I."/>
            <person name="Chalhoub B."/>
            <person name="Sharpe A.G."/>
        </authorList>
    </citation>
    <scope>NUCLEOTIDE SEQUENCE [LARGE SCALE GENOMIC DNA]</scope>
    <source>
        <strain evidence="1">cv. TO1000</strain>
    </source>
</reference>